<dbReference type="CDD" id="cd16936">
    <property type="entry name" value="HATPase_RsbW-like"/>
    <property type="match status" value="1"/>
</dbReference>
<dbReference type="AlphaFoldDB" id="A0A7W9UK57"/>
<name>A0A7W9UK57_9NOCA</name>
<dbReference type="EMBL" id="JACHIT010000002">
    <property type="protein sequence ID" value="MBB5916114.1"/>
    <property type="molecule type" value="Genomic_DNA"/>
</dbReference>
<feature type="domain" description="STAS" evidence="1">
    <location>
        <begin position="18"/>
        <end position="116"/>
    </location>
</feature>
<dbReference type="Gene3D" id="3.30.565.10">
    <property type="entry name" value="Histidine kinase-like ATPase, C-terminal domain"/>
    <property type="match status" value="1"/>
</dbReference>
<accession>A0A7W9UK57</accession>
<dbReference type="InterPro" id="IPR002645">
    <property type="entry name" value="STAS_dom"/>
</dbReference>
<proteinExistence type="predicted"/>
<comment type="caution">
    <text evidence="2">The sequence shown here is derived from an EMBL/GenBank/DDBJ whole genome shotgun (WGS) entry which is preliminary data.</text>
</comment>
<keyword evidence="3" id="KW-1185">Reference proteome</keyword>
<dbReference type="Pfam" id="PF01740">
    <property type="entry name" value="STAS"/>
    <property type="match status" value="1"/>
</dbReference>
<gene>
    <name evidence="2" type="ORF">BJY24_005026</name>
</gene>
<dbReference type="Proteomes" id="UP000540412">
    <property type="component" value="Unassembled WGS sequence"/>
</dbReference>
<protein>
    <recommendedName>
        <fullName evidence="1">STAS domain-containing protein</fullName>
    </recommendedName>
</protein>
<dbReference type="InterPro" id="IPR050267">
    <property type="entry name" value="Anti-sigma-factor_SerPK"/>
</dbReference>
<dbReference type="PROSITE" id="PS50801">
    <property type="entry name" value="STAS"/>
    <property type="match status" value="1"/>
</dbReference>
<dbReference type="Gene3D" id="3.30.750.24">
    <property type="entry name" value="STAS domain"/>
    <property type="match status" value="1"/>
</dbReference>
<sequence length="251" mass="27314">MGGVGITWIRSEFENCSVVRPCGELDVLTYRRLSDDLVKYAVEQPRAVIVSLVDLTVTADTLMTAFSSAWMRIGTWPAVPMVLVTSSSALRDRLRSSSVDRFVPVFPTIAEAVAGLAGQPARRRVFIDLARSPACARRARRFAYETCERWSVPEVCGHAGLIATELVENSLLHADRGDDIGLRLELRGGVLTVAVYDADPHEAVLRESASGVHQAGGLHIVSRFAQAWGCSPRWPAGKVVWATLRTGSRAG</sequence>
<dbReference type="SUPFAM" id="SSF52091">
    <property type="entry name" value="SpoIIaa-like"/>
    <property type="match status" value="1"/>
</dbReference>
<dbReference type="PANTHER" id="PTHR35526">
    <property type="entry name" value="ANTI-SIGMA-F FACTOR RSBW-RELATED"/>
    <property type="match status" value="1"/>
</dbReference>
<reference evidence="2 3" key="1">
    <citation type="submission" date="2020-08" db="EMBL/GenBank/DDBJ databases">
        <title>Sequencing the genomes of 1000 actinobacteria strains.</title>
        <authorList>
            <person name="Klenk H.-P."/>
        </authorList>
    </citation>
    <scope>NUCLEOTIDE SEQUENCE [LARGE SCALE GENOMIC DNA]</scope>
    <source>
        <strain evidence="2 3">DSM 43582</strain>
    </source>
</reference>
<dbReference type="RefSeq" id="WP_051163099.1">
    <property type="nucleotide sequence ID" value="NZ_JACHIT010000002.1"/>
</dbReference>
<organism evidence="2 3">
    <name type="scientific">Nocardia transvalensis</name>
    <dbReference type="NCBI Taxonomy" id="37333"/>
    <lineage>
        <taxon>Bacteria</taxon>
        <taxon>Bacillati</taxon>
        <taxon>Actinomycetota</taxon>
        <taxon>Actinomycetes</taxon>
        <taxon>Mycobacteriales</taxon>
        <taxon>Nocardiaceae</taxon>
        <taxon>Nocardia</taxon>
    </lineage>
</organism>
<evidence type="ECO:0000259" key="1">
    <source>
        <dbReference type="PROSITE" id="PS50801"/>
    </source>
</evidence>
<dbReference type="InterPro" id="IPR036890">
    <property type="entry name" value="HATPase_C_sf"/>
</dbReference>
<dbReference type="SUPFAM" id="SSF55874">
    <property type="entry name" value="ATPase domain of HSP90 chaperone/DNA topoisomerase II/histidine kinase"/>
    <property type="match status" value="1"/>
</dbReference>
<evidence type="ECO:0000313" key="2">
    <source>
        <dbReference type="EMBL" id="MBB5916114.1"/>
    </source>
</evidence>
<evidence type="ECO:0000313" key="3">
    <source>
        <dbReference type="Proteomes" id="UP000540412"/>
    </source>
</evidence>
<dbReference type="InterPro" id="IPR036513">
    <property type="entry name" value="STAS_dom_sf"/>
</dbReference>
<dbReference type="PANTHER" id="PTHR35526:SF3">
    <property type="entry name" value="ANTI-SIGMA-F FACTOR RSBW"/>
    <property type="match status" value="1"/>
</dbReference>